<keyword evidence="2" id="KW-0472">Membrane</keyword>
<evidence type="ECO:0000313" key="3">
    <source>
        <dbReference type="EMBL" id="KAL2783079.1"/>
    </source>
</evidence>
<dbReference type="Proteomes" id="UP001610563">
    <property type="component" value="Unassembled WGS sequence"/>
</dbReference>
<feature type="compositionally biased region" description="Basic and acidic residues" evidence="1">
    <location>
        <begin position="335"/>
        <end position="374"/>
    </location>
</feature>
<sequence length="724" mass="81645">MAAFPDLSISTQSIQNALHLAIYYQRPILVWWLLANGAYLGEKHILRGMDINARIRHHTILLPTGDPKRKNVIFELLSDPSPPKYVRRLGRIAICHAGLHLKRRGLSEIICAGGPHQVISINNYHQLSTLKASITASNEPTWLLRVRNGVWDVMGPNQKLERPPLARQAGLRWFHFPKNEMQFVEDLMTRISADRGLKHKHHRPLAHFVRESSIPIPAGGKKLYMKPQCVIKRHMRGKLGEGTSKGLSQLAGTQDPVKLTLNNGSIPGLPGDNVAICLYMPYISWMQWRPTVSGFTSQTPQAAAAHDSMTLDQYYYVSLADTSDRDNDQVMGRYIRRERVRDPSVDSEMKKTRESPLLKQAKDPQRSDAAKAEGESSSQILAVNQLRLWILDDRTMITCTPKEPDSSEKTFLEQVLGKLNPHSNNLTVTPELAAWMVISTAVSFFNRRQIRILGTEKSPLDVFQESIRFVRNSEADLFKRFQASFGNTDTAETELLKEVKDICDELNILKSLVEDQEVVWNQAMKILGGDYSNSFGNDKPLEVKREIMGMIHEAEVVQKAIDTLLDLKQKQANLTEAKFARQQAHDTAKQAQETAKQTDTIVVFTVVTIVFVGYHTHLRYQLAGLRLIAYNVLIQLLLSFLTSLFALNISNFPHKGDDVAYQGEWIFPILFGVSAVVSGFFMTVAFQANSLKAHLAGGWGHLISQTKKKLTRRDPKSTSEDEKV</sequence>
<proteinExistence type="predicted"/>
<comment type="caution">
    <text evidence="3">The sequence shown here is derived from an EMBL/GenBank/DDBJ whole genome shotgun (WGS) entry which is preliminary data.</text>
</comment>
<keyword evidence="2" id="KW-1133">Transmembrane helix</keyword>
<feature type="transmembrane region" description="Helical" evidence="2">
    <location>
        <begin position="627"/>
        <end position="645"/>
    </location>
</feature>
<protein>
    <recommendedName>
        <fullName evidence="5">Ankyrin repeat protein</fullName>
    </recommendedName>
</protein>
<feature type="transmembrane region" description="Helical" evidence="2">
    <location>
        <begin position="601"/>
        <end position="620"/>
    </location>
</feature>
<feature type="region of interest" description="Disordered" evidence="1">
    <location>
        <begin position="328"/>
        <end position="376"/>
    </location>
</feature>
<dbReference type="EMBL" id="JBFTWV010000274">
    <property type="protein sequence ID" value="KAL2783079.1"/>
    <property type="molecule type" value="Genomic_DNA"/>
</dbReference>
<dbReference type="PANTHER" id="PTHR47685">
    <property type="entry name" value="MAGNESIUM TRANSPORT PROTEIN CORA"/>
    <property type="match status" value="1"/>
</dbReference>
<evidence type="ECO:0008006" key="5">
    <source>
        <dbReference type="Google" id="ProtNLM"/>
    </source>
</evidence>
<dbReference type="PANTHER" id="PTHR47685:SF1">
    <property type="entry name" value="MAGNESIUM TRANSPORT PROTEIN CORA"/>
    <property type="match status" value="1"/>
</dbReference>
<dbReference type="InterPro" id="IPR050829">
    <property type="entry name" value="CorA_MIT"/>
</dbReference>
<name>A0ABR4FIL7_9EURO</name>
<evidence type="ECO:0000256" key="2">
    <source>
        <dbReference type="SAM" id="Phobius"/>
    </source>
</evidence>
<evidence type="ECO:0000313" key="4">
    <source>
        <dbReference type="Proteomes" id="UP001610563"/>
    </source>
</evidence>
<evidence type="ECO:0000256" key="1">
    <source>
        <dbReference type="SAM" id="MobiDB-lite"/>
    </source>
</evidence>
<keyword evidence="4" id="KW-1185">Reference proteome</keyword>
<gene>
    <name evidence="3" type="ORF">BJX66DRAFT_345275</name>
</gene>
<reference evidence="3 4" key="1">
    <citation type="submission" date="2024-07" db="EMBL/GenBank/DDBJ databases">
        <title>Section-level genome sequencing and comparative genomics of Aspergillus sections Usti and Cavernicolus.</title>
        <authorList>
            <consortium name="Lawrence Berkeley National Laboratory"/>
            <person name="Nybo J.L."/>
            <person name="Vesth T.C."/>
            <person name="Theobald S."/>
            <person name="Frisvad J.C."/>
            <person name="Larsen T.O."/>
            <person name="Kjaerboelling I."/>
            <person name="Rothschild-Mancinelli K."/>
            <person name="Lyhne E.K."/>
            <person name="Kogle M.E."/>
            <person name="Barry K."/>
            <person name="Clum A."/>
            <person name="Na H."/>
            <person name="Ledsgaard L."/>
            <person name="Lin J."/>
            <person name="Lipzen A."/>
            <person name="Kuo A."/>
            <person name="Riley R."/>
            <person name="Mondo S."/>
            <person name="Labutti K."/>
            <person name="Haridas S."/>
            <person name="Pangalinan J."/>
            <person name="Salamov A.A."/>
            <person name="Simmons B.A."/>
            <person name="Magnuson J.K."/>
            <person name="Chen J."/>
            <person name="Drula E."/>
            <person name="Henrissat B."/>
            <person name="Wiebenga A."/>
            <person name="Lubbers R.J."/>
            <person name="Gomes A.C."/>
            <person name="Makela M.R."/>
            <person name="Stajich J."/>
            <person name="Grigoriev I.V."/>
            <person name="Mortensen U.H."/>
            <person name="De Vries R.P."/>
            <person name="Baker S.E."/>
            <person name="Andersen M.R."/>
        </authorList>
    </citation>
    <scope>NUCLEOTIDE SEQUENCE [LARGE SCALE GENOMIC DNA]</scope>
    <source>
        <strain evidence="3 4">CBS 209.92</strain>
    </source>
</reference>
<keyword evidence="2" id="KW-0812">Transmembrane</keyword>
<feature type="transmembrane region" description="Helical" evidence="2">
    <location>
        <begin position="665"/>
        <end position="686"/>
    </location>
</feature>
<organism evidence="3 4">
    <name type="scientific">Aspergillus keveii</name>
    <dbReference type="NCBI Taxonomy" id="714993"/>
    <lineage>
        <taxon>Eukaryota</taxon>
        <taxon>Fungi</taxon>
        <taxon>Dikarya</taxon>
        <taxon>Ascomycota</taxon>
        <taxon>Pezizomycotina</taxon>
        <taxon>Eurotiomycetes</taxon>
        <taxon>Eurotiomycetidae</taxon>
        <taxon>Eurotiales</taxon>
        <taxon>Aspergillaceae</taxon>
        <taxon>Aspergillus</taxon>
        <taxon>Aspergillus subgen. Nidulantes</taxon>
    </lineage>
</organism>
<accession>A0ABR4FIL7</accession>